<dbReference type="Gene3D" id="3.40.50.10490">
    <property type="entry name" value="Glucose-6-phosphate isomerase like protein, domain 1"/>
    <property type="match status" value="1"/>
</dbReference>
<dbReference type="CDD" id="cd01425">
    <property type="entry name" value="RPS2"/>
    <property type="match status" value="1"/>
</dbReference>
<evidence type="ECO:0000256" key="4">
    <source>
        <dbReference type="ARBA" id="ARBA00035155"/>
    </source>
</evidence>
<dbReference type="NCBIfam" id="TIGR01011">
    <property type="entry name" value="rpsB_bact"/>
    <property type="match status" value="1"/>
</dbReference>
<dbReference type="GO" id="GO:0009507">
    <property type="term" value="C:chloroplast"/>
    <property type="evidence" value="ECO:0007669"/>
    <property type="project" value="UniProtKB-SubCell"/>
</dbReference>
<keyword evidence="6" id="KW-0934">Plastid</keyword>
<dbReference type="AlphaFoldDB" id="A0A097KLZ6"/>
<geneLocation type="chloroplast" evidence="6"/>
<dbReference type="GO" id="GO:0006412">
    <property type="term" value="P:translation"/>
    <property type="evidence" value="ECO:0007669"/>
    <property type="project" value="UniProtKB-UniRule"/>
</dbReference>
<dbReference type="GO" id="GO:0005763">
    <property type="term" value="C:mitochondrial small ribosomal subunit"/>
    <property type="evidence" value="ECO:0007669"/>
    <property type="project" value="TreeGrafter"/>
</dbReference>
<name>A0A097KLZ6_9CHLO</name>
<evidence type="ECO:0000256" key="1">
    <source>
        <dbReference type="ARBA" id="ARBA00006242"/>
    </source>
</evidence>
<protein>
    <recommendedName>
        <fullName evidence="4 5">Small ribosomal subunit protein uS2c</fullName>
    </recommendedName>
</protein>
<dbReference type="SUPFAM" id="SSF52313">
    <property type="entry name" value="Ribosomal protein S2"/>
    <property type="match status" value="1"/>
</dbReference>
<dbReference type="PANTHER" id="PTHR12534:SF0">
    <property type="entry name" value="SMALL RIBOSOMAL SUBUNIT PROTEIN US2M"/>
    <property type="match status" value="1"/>
</dbReference>
<dbReference type="FunFam" id="1.10.287.610:FF:000001">
    <property type="entry name" value="30S ribosomal protein S2"/>
    <property type="match status" value="1"/>
</dbReference>
<dbReference type="InterPro" id="IPR023591">
    <property type="entry name" value="Ribosomal_uS2_flav_dom_sf"/>
</dbReference>
<comment type="similarity">
    <text evidence="1 5">Belongs to the universal ribosomal protein uS2 family.</text>
</comment>
<dbReference type="GO" id="GO:0003735">
    <property type="term" value="F:structural constituent of ribosome"/>
    <property type="evidence" value="ECO:0007669"/>
    <property type="project" value="InterPro"/>
</dbReference>
<evidence type="ECO:0000256" key="2">
    <source>
        <dbReference type="ARBA" id="ARBA00022980"/>
    </source>
</evidence>
<dbReference type="PRINTS" id="PR00395">
    <property type="entry name" value="RIBOSOMALS2"/>
</dbReference>
<keyword evidence="2 5" id="KW-0689">Ribosomal protein</keyword>
<evidence type="ECO:0000256" key="3">
    <source>
        <dbReference type="ARBA" id="ARBA00023274"/>
    </source>
</evidence>
<comment type="subcellular location">
    <subcellularLocation>
        <location evidence="5">Plastid</location>
        <location evidence="5">Chloroplast</location>
    </subcellularLocation>
</comment>
<sequence>MVTLTEMVKAGMHFGHQSRRWNPRMAPYIYGERNGVHIIDLIQTYKHLQEVCAFVKDQSKKKKTFLFVGTKNQAEEIIVEKATEAGAFYVNHRWLGGMLTNWKTMKTSIDKLKQLHEDEANGVFERLPKKEAAFKRKQKEKLERYLGGLKEMTQVPDIVILVGQTEEMNAVLECRKLGLRSITILDTDCDPQLADFFIPANDDSVSSIQLILNELTSAILLGREESQQTREVVS</sequence>
<organism evidence="6">
    <name type="scientific">Marsupiomonas sp. NIES 1824</name>
    <dbReference type="NCBI Taxonomy" id="1562198"/>
    <lineage>
        <taxon>Eukaryota</taxon>
        <taxon>Viridiplantae</taxon>
        <taxon>Chlorophyta</taxon>
        <taxon>core chlorophytes</taxon>
        <taxon>Pedinophyceae</taxon>
        <taxon>Marsupiomonadales</taxon>
        <taxon>Marsupiomonadaceae</taxon>
        <taxon>Marsupiomonas</taxon>
    </lineage>
</organism>
<reference evidence="6" key="1">
    <citation type="journal article" date="2014" name="BMC Evol. Biol.">
        <title>Chloroplast phylogenomic analysis resolves deep-level relationships within the green algal class Trebouxiophyceae.</title>
        <authorList>
            <person name="Lemieux C."/>
            <person name="Otis C."/>
            <person name="Turmel M."/>
        </authorList>
    </citation>
    <scope>NUCLEOTIDE SEQUENCE</scope>
</reference>
<evidence type="ECO:0000313" key="6">
    <source>
        <dbReference type="EMBL" id="AIT94190.1"/>
    </source>
</evidence>
<proteinExistence type="inferred from homology"/>
<dbReference type="PANTHER" id="PTHR12534">
    <property type="entry name" value="30S RIBOSOMAL PROTEIN S2 PROKARYOTIC AND ORGANELLAR"/>
    <property type="match status" value="1"/>
</dbReference>
<dbReference type="Gene3D" id="1.10.287.610">
    <property type="entry name" value="Helix hairpin bin"/>
    <property type="match status" value="1"/>
</dbReference>
<dbReference type="Pfam" id="PF00318">
    <property type="entry name" value="Ribosomal_S2"/>
    <property type="match status" value="1"/>
</dbReference>
<gene>
    <name evidence="5 6" type="primary">rps2</name>
</gene>
<evidence type="ECO:0000256" key="5">
    <source>
        <dbReference type="HAMAP-Rule" id="MF_00291"/>
    </source>
</evidence>
<accession>A0A097KLZ6</accession>
<keyword evidence="6" id="KW-0150">Chloroplast</keyword>
<dbReference type="InterPro" id="IPR001865">
    <property type="entry name" value="Ribosomal_uS2"/>
</dbReference>
<dbReference type="HAMAP" id="MF_00291_B">
    <property type="entry name" value="Ribosomal_uS2_B"/>
    <property type="match status" value="1"/>
</dbReference>
<keyword evidence="3 5" id="KW-0687">Ribonucleoprotein</keyword>
<dbReference type="InterPro" id="IPR005706">
    <property type="entry name" value="Ribosomal_uS2_bac/mit/plastid"/>
</dbReference>
<dbReference type="EMBL" id="KM462870">
    <property type="protein sequence ID" value="AIT94190.1"/>
    <property type="molecule type" value="Genomic_DNA"/>
</dbReference>